<protein>
    <submittedName>
        <fullName evidence="1">CTLH/CRA C-terminal to lish motif domain-containing protein</fullName>
    </submittedName>
</protein>
<accession>A0ACB9Z9X2</accession>
<dbReference type="Proteomes" id="UP001497700">
    <property type="component" value="Unassembled WGS sequence"/>
</dbReference>
<proteinExistence type="predicted"/>
<reference evidence="1 2" key="1">
    <citation type="journal article" date="2022" name="New Phytol.">
        <title>Ecological generalism drives hyperdiversity of secondary metabolite gene clusters in xylarialean endophytes.</title>
        <authorList>
            <person name="Franco M.E.E."/>
            <person name="Wisecaver J.H."/>
            <person name="Arnold A.E."/>
            <person name="Ju Y.M."/>
            <person name="Slot J.C."/>
            <person name="Ahrendt S."/>
            <person name="Moore L.P."/>
            <person name="Eastman K.E."/>
            <person name="Scott K."/>
            <person name="Konkel Z."/>
            <person name="Mondo S.J."/>
            <person name="Kuo A."/>
            <person name="Hayes R.D."/>
            <person name="Haridas S."/>
            <person name="Andreopoulos B."/>
            <person name="Riley R."/>
            <person name="LaButti K."/>
            <person name="Pangilinan J."/>
            <person name="Lipzen A."/>
            <person name="Amirebrahimi M."/>
            <person name="Yan J."/>
            <person name="Adam C."/>
            <person name="Keymanesh K."/>
            <person name="Ng V."/>
            <person name="Louie K."/>
            <person name="Northen T."/>
            <person name="Drula E."/>
            <person name="Henrissat B."/>
            <person name="Hsieh H.M."/>
            <person name="Youens-Clark K."/>
            <person name="Lutzoni F."/>
            <person name="Miadlikowska J."/>
            <person name="Eastwood D.C."/>
            <person name="Hamelin R.C."/>
            <person name="Grigoriev I.V."/>
            <person name="U'Ren J.M."/>
        </authorList>
    </citation>
    <scope>NUCLEOTIDE SEQUENCE [LARGE SCALE GENOMIC DNA]</scope>
    <source>
        <strain evidence="1 2">CBS 119005</strain>
    </source>
</reference>
<evidence type="ECO:0000313" key="1">
    <source>
        <dbReference type="EMBL" id="KAI4867960.1"/>
    </source>
</evidence>
<keyword evidence="2" id="KW-1185">Reference proteome</keyword>
<comment type="caution">
    <text evidence="1">The sequence shown here is derived from an EMBL/GenBank/DDBJ whole genome shotgun (WGS) entry which is preliminary data.</text>
</comment>
<gene>
    <name evidence="1" type="ORF">F4820DRAFT_411845</name>
</gene>
<sequence>MTSSAQTSKSMKQLDAFTRQVEEVKTPKSDINALILDYLTLAGYPNAAAKFSTEANLSPHQHSSAIEARQEIQAYIHRGDIENAIRTLNNHDPSILDKDEPLHFALLRLQLVELIRKAQPGGDIGPALEFAQTQLGPKAPHTPQFLEDLEKTMSLLVFGHDKLDPSIAALLKPGLRRDVADKVNKAMLQSQYQRRDAAIRHLVQMRAWSEETVRKEGKKDLPARIDLGLDSDGSDRPENGLEPMVTT</sequence>
<evidence type="ECO:0000313" key="2">
    <source>
        <dbReference type="Proteomes" id="UP001497700"/>
    </source>
</evidence>
<organism evidence="1 2">
    <name type="scientific">Hypoxylon rubiginosum</name>
    <dbReference type="NCBI Taxonomy" id="110542"/>
    <lineage>
        <taxon>Eukaryota</taxon>
        <taxon>Fungi</taxon>
        <taxon>Dikarya</taxon>
        <taxon>Ascomycota</taxon>
        <taxon>Pezizomycotina</taxon>
        <taxon>Sordariomycetes</taxon>
        <taxon>Xylariomycetidae</taxon>
        <taxon>Xylariales</taxon>
        <taxon>Hypoxylaceae</taxon>
        <taxon>Hypoxylon</taxon>
    </lineage>
</organism>
<name>A0ACB9Z9X2_9PEZI</name>
<dbReference type="EMBL" id="MU393442">
    <property type="protein sequence ID" value="KAI4867960.1"/>
    <property type="molecule type" value="Genomic_DNA"/>
</dbReference>